<dbReference type="AlphaFoldDB" id="A0A1M7FZY8"/>
<keyword evidence="1" id="KW-1133">Transmembrane helix</keyword>
<proteinExistence type="predicted"/>
<reference evidence="2 3" key="1">
    <citation type="submission" date="2016-11" db="EMBL/GenBank/DDBJ databases">
        <authorList>
            <person name="Varghese N."/>
            <person name="Submissions S."/>
        </authorList>
    </citation>
    <scope>NUCLEOTIDE SEQUENCE [LARGE SCALE GENOMIC DNA]</scope>
    <source>
        <strain evidence="2 3">DSM 28249</strain>
    </source>
</reference>
<evidence type="ECO:0000256" key="1">
    <source>
        <dbReference type="SAM" id="Phobius"/>
    </source>
</evidence>
<protein>
    <submittedName>
        <fullName evidence="2">Predicted secreted protein</fullName>
    </submittedName>
</protein>
<dbReference type="RefSeq" id="WP_149779549.1">
    <property type="nucleotide sequence ID" value="NZ_FRCB01000004.1"/>
</dbReference>
<dbReference type="Pfam" id="PF07330">
    <property type="entry name" value="DUF1467"/>
    <property type="match status" value="1"/>
</dbReference>
<feature type="transmembrane region" description="Helical" evidence="1">
    <location>
        <begin position="7"/>
        <end position="26"/>
    </location>
</feature>
<keyword evidence="3" id="KW-1185">Reference proteome</keyword>
<feature type="transmembrane region" description="Helical" evidence="1">
    <location>
        <begin position="53"/>
        <end position="78"/>
    </location>
</feature>
<keyword evidence="1" id="KW-0472">Membrane</keyword>
<accession>A0A1M7FZY8</accession>
<name>A0A1M7FZY8_9RHOB</name>
<organism evidence="2 3">
    <name type="scientific">Roseovarius litoreus</name>
    <dbReference type="NCBI Taxonomy" id="1155722"/>
    <lineage>
        <taxon>Bacteria</taxon>
        <taxon>Pseudomonadati</taxon>
        <taxon>Pseudomonadota</taxon>
        <taxon>Alphaproteobacteria</taxon>
        <taxon>Rhodobacterales</taxon>
        <taxon>Roseobacteraceae</taxon>
        <taxon>Roseovarius</taxon>
    </lineage>
</organism>
<evidence type="ECO:0000313" key="2">
    <source>
        <dbReference type="EMBL" id="SHM09664.1"/>
    </source>
</evidence>
<dbReference type="EMBL" id="FRCB01000004">
    <property type="protein sequence ID" value="SHM09664.1"/>
    <property type="molecule type" value="Genomic_DNA"/>
</dbReference>
<dbReference type="Proteomes" id="UP000322545">
    <property type="component" value="Unassembled WGS sequence"/>
</dbReference>
<keyword evidence="1" id="KW-0812">Transmembrane</keyword>
<sequence length="108" mass="11848">MSIASAIVLFMVIWFMTFLIVIPIRIQTQGDLNEIVPGTHAGSPEHHHLRKKAWITTGVSFVLWVIIGGTIISGVISVRDIDLFERMGPGGSMWYSESKDAPVSAPAE</sequence>
<gene>
    <name evidence="2" type="ORF">SAMN05443432_104392</name>
</gene>
<dbReference type="InterPro" id="IPR009935">
    <property type="entry name" value="DUF1467"/>
</dbReference>
<evidence type="ECO:0000313" key="3">
    <source>
        <dbReference type="Proteomes" id="UP000322545"/>
    </source>
</evidence>